<protein>
    <submittedName>
        <fullName evidence="10">ABC transporter permease</fullName>
    </submittedName>
</protein>
<feature type="transmembrane region" description="Helical" evidence="8">
    <location>
        <begin position="778"/>
        <end position="803"/>
    </location>
</feature>
<evidence type="ECO:0000256" key="2">
    <source>
        <dbReference type="ARBA" id="ARBA00022475"/>
    </source>
</evidence>
<dbReference type="GO" id="GO:0022857">
    <property type="term" value="F:transmembrane transporter activity"/>
    <property type="evidence" value="ECO:0007669"/>
    <property type="project" value="TreeGrafter"/>
</dbReference>
<evidence type="ECO:0000256" key="3">
    <source>
        <dbReference type="ARBA" id="ARBA00022692"/>
    </source>
</evidence>
<keyword evidence="3 8" id="KW-0812">Transmembrane</keyword>
<feature type="region of interest" description="Disordered" evidence="7">
    <location>
        <begin position="415"/>
        <end position="444"/>
    </location>
</feature>
<accession>A0A9D2C6G8</accession>
<feature type="transmembrane region" description="Helical" evidence="8">
    <location>
        <begin position="466"/>
        <end position="486"/>
    </location>
</feature>
<feature type="domain" description="ABC3 transporter permease C-terminal" evidence="9">
    <location>
        <begin position="785"/>
        <end position="901"/>
    </location>
</feature>
<feature type="transmembrane region" description="Helical" evidence="8">
    <location>
        <begin position="373"/>
        <end position="391"/>
    </location>
</feature>
<dbReference type="PANTHER" id="PTHR30572:SF4">
    <property type="entry name" value="ABC TRANSPORTER PERMEASE YTRF"/>
    <property type="match status" value="1"/>
</dbReference>
<dbReference type="PANTHER" id="PTHR30572">
    <property type="entry name" value="MEMBRANE COMPONENT OF TRANSPORTER-RELATED"/>
    <property type="match status" value="1"/>
</dbReference>
<evidence type="ECO:0000256" key="8">
    <source>
        <dbReference type="SAM" id="Phobius"/>
    </source>
</evidence>
<feature type="transmembrane region" description="Helical" evidence="8">
    <location>
        <begin position="25"/>
        <end position="48"/>
    </location>
</feature>
<proteinExistence type="inferred from homology"/>
<feature type="domain" description="ABC3 transporter permease C-terminal" evidence="9">
    <location>
        <begin position="283"/>
        <end position="401"/>
    </location>
</feature>
<keyword evidence="5 8" id="KW-0472">Membrane</keyword>
<evidence type="ECO:0000256" key="4">
    <source>
        <dbReference type="ARBA" id="ARBA00022989"/>
    </source>
</evidence>
<comment type="similarity">
    <text evidence="6">Belongs to the ABC-4 integral membrane protein family.</text>
</comment>
<comment type="subcellular location">
    <subcellularLocation>
        <location evidence="1">Cell membrane</location>
        <topology evidence="1">Multi-pass membrane protein</topology>
    </subcellularLocation>
</comment>
<name>A0A9D2C6G8_9FIRM</name>
<evidence type="ECO:0000259" key="9">
    <source>
        <dbReference type="Pfam" id="PF02687"/>
    </source>
</evidence>
<evidence type="ECO:0000313" key="11">
    <source>
        <dbReference type="Proteomes" id="UP000824007"/>
    </source>
</evidence>
<gene>
    <name evidence="10" type="ORF">H9831_03980</name>
</gene>
<dbReference type="EMBL" id="DXDD01000048">
    <property type="protein sequence ID" value="HIY59829.1"/>
    <property type="molecule type" value="Genomic_DNA"/>
</dbReference>
<evidence type="ECO:0000256" key="5">
    <source>
        <dbReference type="ARBA" id="ARBA00023136"/>
    </source>
</evidence>
<feature type="compositionally biased region" description="Basic residues" evidence="7">
    <location>
        <begin position="417"/>
        <end position="429"/>
    </location>
</feature>
<evidence type="ECO:0000256" key="1">
    <source>
        <dbReference type="ARBA" id="ARBA00004651"/>
    </source>
</evidence>
<evidence type="ECO:0000256" key="7">
    <source>
        <dbReference type="SAM" id="MobiDB-lite"/>
    </source>
</evidence>
<feature type="transmembrane region" description="Helical" evidence="8">
    <location>
        <begin position="331"/>
        <end position="353"/>
    </location>
</feature>
<dbReference type="GO" id="GO:0005886">
    <property type="term" value="C:plasma membrane"/>
    <property type="evidence" value="ECO:0007669"/>
    <property type="project" value="UniProtKB-SubCell"/>
</dbReference>
<organism evidence="10 11">
    <name type="scientific">Candidatus Eisenbergiella pullistercoris</name>
    <dbReference type="NCBI Taxonomy" id="2838555"/>
    <lineage>
        <taxon>Bacteria</taxon>
        <taxon>Bacillati</taxon>
        <taxon>Bacillota</taxon>
        <taxon>Clostridia</taxon>
        <taxon>Lachnospirales</taxon>
        <taxon>Lachnospiraceae</taxon>
        <taxon>Eisenbergiella</taxon>
    </lineage>
</organism>
<dbReference type="Proteomes" id="UP000824007">
    <property type="component" value="Unassembled WGS sequence"/>
</dbReference>
<comment type="caution">
    <text evidence="10">The sequence shown here is derived from an EMBL/GenBank/DDBJ whole genome shotgun (WGS) entry which is preliminary data.</text>
</comment>
<feature type="compositionally biased region" description="Basic and acidic residues" evidence="7">
    <location>
        <begin position="430"/>
        <end position="441"/>
    </location>
</feature>
<reference evidence="10" key="2">
    <citation type="submission" date="2021-04" db="EMBL/GenBank/DDBJ databases">
        <authorList>
            <person name="Gilroy R."/>
        </authorList>
    </citation>
    <scope>NUCLEOTIDE SEQUENCE</scope>
    <source>
        <strain evidence="10">ChiSxjej3B15-24422</strain>
    </source>
</reference>
<feature type="transmembrane region" description="Helical" evidence="8">
    <location>
        <begin position="834"/>
        <end position="857"/>
    </location>
</feature>
<sequence>MKVANRKCIRRLEMRTLLAGRTRNLVAVLAIALTAMLFTSLFTIAMSINEGFQQSNFRQAGGFSHGGFKYLTKEQFEKLKEDPLIREWGLRRFLGMPTQEPFHKSHVEIGYSDEKEAHWMYCDPVEGRLPEEGTKEAATDTHVLELLGVEPEVGAEFTVTFEVDGHETTQSFVLCGWWEYDTAVVANHILIPESRLEEILRETGVTPPGSDQMTGNWNLDVMLKNGAWSIESDLEQIAKNAGYQAEDPSDADTYVAPGVNWGYTGAQLSSQMDPVTLLFIVGILLLILLTGYLIIYNVFQISAAGDIRFYGLLKTIGTTPGQLRRIVRFQALALSLCGIPLGLFLGWLLGGALTPVVVEKLDGVVSLVSVNPMIFVGSGIFALLTVLISCCRPGRMAGRVSPVEAVRYTEGASFDRKRGKAGGGRKGRKQAADLADREEGGGRNGKRVSLLSMAWANLGRSRGKTAVTILSLSLAVVLFTVTVILVNSFDMDKYIAKFTASDFILADAGKLQATGEIFNEDMALPETAVDAVLTQGGVEDGGRVYGRTSSVQEFVSEAYFRAANGWWSTPENLDNLVRLAEKTQDGRIADDAQLYGMEPFALDHLTVLEGDLSPLYEPGGNYIAAVYSEDDYGNPIMDSHWAGLGDTVTLRYVEEYEYYNPDTGEIYGSPEDVPENAVYAGRAVKYRDAAYTVAALVTVPTALGYRYYGSDAFVLNAQTFIRDTGTDSVMYYAFDMTDEAADASMEAFLQDYTENTAPWLDYESKGIYAAEFDGFRNMFLLLGGALSFIVALVGVLNFFNAILTGITARRRELAVLQSIGMTGRQMKTMLALEGLLYTCGALALALFLLVATGPFAGRAVSSLIWFFTWHFTVCPVFLFLPAFVLLGIAIPVASCRAARKLSVVERLRVE</sequence>
<evidence type="ECO:0000256" key="6">
    <source>
        <dbReference type="ARBA" id="ARBA00038076"/>
    </source>
</evidence>
<dbReference type="InterPro" id="IPR050250">
    <property type="entry name" value="Macrolide_Exporter_MacB"/>
</dbReference>
<dbReference type="Pfam" id="PF02687">
    <property type="entry name" value="FtsX"/>
    <property type="match status" value="2"/>
</dbReference>
<feature type="transmembrane region" description="Helical" evidence="8">
    <location>
        <begin position="277"/>
        <end position="299"/>
    </location>
</feature>
<keyword evidence="4 8" id="KW-1133">Transmembrane helix</keyword>
<dbReference type="InterPro" id="IPR003838">
    <property type="entry name" value="ABC3_permease_C"/>
</dbReference>
<feature type="transmembrane region" description="Helical" evidence="8">
    <location>
        <begin position="863"/>
        <end position="890"/>
    </location>
</feature>
<reference evidence="10" key="1">
    <citation type="journal article" date="2021" name="PeerJ">
        <title>Extensive microbial diversity within the chicken gut microbiome revealed by metagenomics and culture.</title>
        <authorList>
            <person name="Gilroy R."/>
            <person name="Ravi A."/>
            <person name="Getino M."/>
            <person name="Pursley I."/>
            <person name="Horton D.L."/>
            <person name="Alikhan N.F."/>
            <person name="Baker D."/>
            <person name="Gharbi K."/>
            <person name="Hall N."/>
            <person name="Watson M."/>
            <person name="Adriaenssens E.M."/>
            <person name="Foster-Nyarko E."/>
            <person name="Jarju S."/>
            <person name="Secka A."/>
            <person name="Antonio M."/>
            <person name="Oren A."/>
            <person name="Chaudhuri R.R."/>
            <person name="La Ragione R."/>
            <person name="Hildebrand F."/>
            <person name="Pallen M.J."/>
        </authorList>
    </citation>
    <scope>NUCLEOTIDE SEQUENCE</scope>
    <source>
        <strain evidence="10">ChiSxjej3B15-24422</strain>
    </source>
</reference>
<dbReference type="AlphaFoldDB" id="A0A9D2C6G8"/>
<evidence type="ECO:0000313" key="10">
    <source>
        <dbReference type="EMBL" id="HIY59829.1"/>
    </source>
</evidence>
<keyword evidence="2" id="KW-1003">Cell membrane</keyword>